<dbReference type="PANTHER" id="PTHR22916:SF3">
    <property type="entry name" value="UDP-GLCNAC:BETAGAL BETA-1,3-N-ACETYLGLUCOSAMINYLTRANSFERASE-LIKE PROTEIN 1"/>
    <property type="match status" value="1"/>
</dbReference>
<dbReference type="InterPro" id="IPR001173">
    <property type="entry name" value="Glyco_trans_2-like"/>
</dbReference>
<keyword evidence="1" id="KW-0472">Membrane</keyword>
<dbReference type="InterPro" id="IPR029044">
    <property type="entry name" value="Nucleotide-diphossugar_trans"/>
</dbReference>
<dbReference type="PANTHER" id="PTHR22916">
    <property type="entry name" value="GLYCOSYLTRANSFERASE"/>
    <property type="match status" value="1"/>
</dbReference>
<dbReference type="Proteomes" id="UP000050342">
    <property type="component" value="Unassembled WGS sequence"/>
</dbReference>
<keyword evidence="4" id="KW-1185">Reference proteome</keyword>
<comment type="caution">
    <text evidence="3">The sequence shown here is derived from an EMBL/GenBank/DDBJ whole genome shotgun (WGS) entry which is preliminary data.</text>
</comment>
<keyword evidence="1" id="KW-0997">Cell inner membrane</keyword>
<name>A0A0Q0SSP0_9PSED</name>
<evidence type="ECO:0000313" key="3">
    <source>
        <dbReference type="EMBL" id="KQB55305.1"/>
    </source>
</evidence>
<organism evidence="3 4">
    <name type="scientific">Pseudomonas endophytica</name>
    <dbReference type="NCBI Taxonomy" id="1563157"/>
    <lineage>
        <taxon>Bacteria</taxon>
        <taxon>Pseudomonadati</taxon>
        <taxon>Pseudomonadota</taxon>
        <taxon>Gammaproteobacteria</taxon>
        <taxon>Pseudomonadales</taxon>
        <taxon>Pseudomonadaceae</taxon>
        <taxon>Pseudomonas</taxon>
    </lineage>
</organism>
<protein>
    <recommendedName>
        <fullName evidence="2">Glycosyltransferase 2-like domain-containing protein</fullName>
    </recommendedName>
</protein>
<dbReference type="Gene3D" id="3.90.550.10">
    <property type="entry name" value="Spore Coat Polysaccharide Biosynthesis Protein SpsA, Chain A"/>
    <property type="match status" value="1"/>
</dbReference>
<dbReference type="CDD" id="cd00761">
    <property type="entry name" value="Glyco_tranf_GTA_type"/>
    <property type="match status" value="1"/>
</dbReference>
<dbReference type="SUPFAM" id="SSF53448">
    <property type="entry name" value="Nucleotide-diphospho-sugar transferases"/>
    <property type="match status" value="1"/>
</dbReference>
<dbReference type="STRING" id="1563157.AQS70_05535"/>
<evidence type="ECO:0000313" key="4">
    <source>
        <dbReference type="Proteomes" id="UP000050342"/>
    </source>
</evidence>
<dbReference type="Pfam" id="PF00535">
    <property type="entry name" value="Glycos_transf_2"/>
    <property type="match status" value="1"/>
</dbReference>
<evidence type="ECO:0000256" key="1">
    <source>
        <dbReference type="ARBA" id="ARBA00022519"/>
    </source>
</evidence>
<sequence>MLTIITATYNRAYTLPRLFESLLKQNEINFEWVVVDDGSNDETDRLLKDFQSRSPFPMKVVKQINSGKHVAINTGVRASSREWIYLVDSDDALPVDATEVFAATLFEYDDKQTVGYCFRKEKFSGVIVGRPCQGAFTDHDVMTPTEAGGLYRGDLAYIFKREALIKYPFPVFEGEKFVPELLIWNRVSDEGVIKVFGNKTLYICEYLEDGYSANFSSCLRRNPLGFGLYYKYQIAREKKIHRKVKCLIRYLQCLVFRMTKERVS</sequence>
<reference evidence="3 4" key="1">
    <citation type="submission" date="2015-10" db="EMBL/GenBank/DDBJ databases">
        <title>Pseudomonas helleri sp. nov. and Pseudomonas weihenstephanensis sp. nov., isolated from raw cows milk.</title>
        <authorList>
            <person name="Von Neubeck M."/>
            <person name="Huptas C."/>
            <person name="Wenning M."/>
            <person name="Scherer S."/>
        </authorList>
    </citation>
    <scope>NUCLEOTIDE SEQUENCE [LARGE SCALE GENOMIC DNA]</scope>
    <source>
        <strain evidence="3 4">BSTT44</strain>
    </source>
</reference>
<evidence type="ECO:0000259" key="2">
    <source>
        <dbReference type="Pfam" id="PF00535"/>
    </source>
</evidence>
<dbReference type="AlphaFoldDB" id="A0A0Q0SSP0"/>
<proteinExistence type="predicted"/>
<keyword evidence="1" id="KW-1003">Cell membrane</keyword>
<dbReference type="EMBL" id="LLWH01000013">
    <property type="protein sequence ID" value="KQB55305.1"/>
    <property type="molecule type" value="Genomic_DNA"/>
</dbReference>
<feature type="domain" description="Glycosyltransferase 2-like" evidence="2">
    <location>
        <begin position="3"/>
        <end position="116"/>
    </location>
</feature>
<accession>A0A0Q0SSP0</accession>
<dbReference type="GO" id="GO:0016758">
    <property type="term" value="F:hexosyltransferase activity"/>
    <property type="evidence" value="ECO:0007669"/>
    <property type="project" value="UniProtKB-ARBA"/>
</dbReference>
<gene>
    <name evidence="3" type="ORF">AQS70_05535</name>
</gene>